<protein>
    <submittedName>
        <fullName evidence="11">Receptor-transporting protein 5</fullName>
    </submittedName>
</protein>
<evidence type="ECO:0000256" key="2">
    <source>
        <dbReference type="ARBA" id="ARBA00022692"/>
    </source>
</evidence>
<dbReference type="GO" id="GO:0008270">
    <property type="term" value="F:zinc ion binding"/>
    <property type="evidence" value="ECO:0007669"/>
    <property type="project" value="UniProtKB-KW"/>
</dbReference>
<dbReference type="EMBL" id="JBFSEQ010000006">
    <property type="protein sequence ID" value="KAL2775385.1"/>
    <property type="molecule type" value="Genomic_DNA"/>
</dbReference>
<evidence type="ECO:0000256" key="9">
    <source>
        <dbReference type="SAM" id="Phobius"/>
    </source>
</evidence>
<feature type="compositionally biased region" description="Low complexity" evidence="8">
    <location>
        <begin position="183"/>
        <end position="203"/>
    </location>
</feature>
<dbReference type="AlphaFoldDB" id="A0ABD2E8Q1"/>
<evidence type="ECO:0000256" key="8">
    <source>
        <dbReference type="SAM" id="MobiDB-lite"/>
    </source>
</evidence>
<dbReference type="GO" id="GO:0016020">
    <property type="term" value="C:membrane"/>
    <property type="evidence" value="ECO:0007669"/>
    <property type="project" value="UniProtKB-SubCell"/>
</dbReference>
<evidence type="ECO:0000256" key="7">
    <source>
        <dbReference type="ARBA" id="ARBA00023136"/>
    </source>
</evidence>
<comment type="subcellular location">
    <subcellularLocation>
        <location evidence="1">Membrane</location>
        <topology evidence="1">Single-pass membrane protein</topology>
    </subcellularLocation>
</comment>
<keyword evidence="11" id="KW-0675">Receptor</keyword>
<feature type="compositionally biased region" description="Basic and acidic residues" evidence="8">
    <location>
        <begin position="495"/>
        <end position="512"/>
    </location>
</feature>
<dbReference type="Proteomes" id="UP001610411">
    <property type="component" value="Unassembled WGS sequence"/>
</dbReference>
<keyword evidence="5" id="KW-0862">Zinc</keyword>
<evidence type="ECO:0000313" key="11">
    <source>
        <dbReference type="EMBL" id="KAL2775385.1"/>
    </source>
</evidence>
<feature type="region of interest" description="Disordered" evidence="8">
    <location>
        <begin position="446"/>
        <end position="524"/>
    </location>
</feature>
<feature type="region of interest" description="Disordered" evidence="8">
    <location>
        <begin position="164"/>
        <end position="210"/>
    </location>
</feature>
<reference evidence="11 12" key="1">
    <citation type="journal article" date="2024" name="G3 (Bethesda)">
        <title>A hybrid genome assembly of the endangered aye-aye (Daubentonia madagascariensis).</title>
        <authorList>
            <person name="Versoza C.J."/>
            <person name="Pfeifer S.P."/>
        </authorList>
    </citation>
    <scope>NUCLEOTIDE SEQUENCE [LARGE SCALE GENOMIC DNA]</scope>
    <source>
        <strain evidence="11">6821</strain>
    </source>
</reference>
<keyword evidence="4" id="KW-0863">Zinc-finger</keyword>
<keyword evidence="2 9" id="KW-0812">Transmembrane</keyword>
<keyword evidence="12" id="KW-1185">Reference proteome</keyword>
<feature type="compositionally biased region" description="Polar residues" evidence="8">
    <location>
        <begin position="412"/>
        <end position="422"/>
    </location>
</feature>
<evidence type="ECO:0000256" key="5">
    <source>
        <dbReference type="ARBA" id="ARBA00022833"/>
    </source>
</evidence>
<organism evidence="11 12">
    <name type="scientific">Daubentonia madagascariensis</name>
    <name type="common">Aye-aye</name>
    <name type="synonym">Sciurus madagascariensis</name>
    <dbReference type="NCBI Taxonomy" id="31869"/>
    <lineage>
        <taxon>Eukaryota</taxon>
        <taxon>Metazoa</taxon>
        <taxon>Chordata</taxon>
        <taxon>Craniata</taxon>
        <taxon>Vertebrata</taxon>
        <taxon>Euteleostomi</taxon>
        <taxon>Mammalia</taxon>
        <taxon>Eutheria</taxon>
        <taxon>Euarchontoglires</taxon>
        <taxon>Primates</taxon>
        <taxon>Strepsirrhini</taxon>
        <taxon>Chiromyiformes</taxon>
        <taxon>Daubentoniidae</taxon>
        <taxon>Daubentonia</taxon>
    </lineage>
</organism>
<dbReference type="PANTHER" id="PTHR14402:SF2">
    <property type="entry name" value="RECEPTOR-TRANSPORTING PROTEIN 5"/>
    <property type="match status" value="1"/>
</dbReference>
<evidence type="ECO:0000256" key="6">
    <source>
        <dbReference type="ARBA" id="ARBA00022989"/>
    </source>
</evidence>
<feature type="transmembrane region" description="Helical" evidence="9">
    <location>
        <begin position="611"/>
        <end position="630"/>
    </location>
</feature>
<proteinExistence type="predicted"/>
<keyword evidence="7 9" id="KW-0472">Membrane</keyword>
<name>A0ABD2E8Q1_DAUMA</name>
<comment type="caution">
    <text evidence="11">The sequence shown here is derived from an EMBL/GenBank/DDBJ whole genome shotgun (WGS) entry which is preliminary data.</text>
</comment>
<evidence type="ECO:0000256" key="3">
    <source>
        <dbReference type="ARBA" id="ARBA00022723"/>
    </source>
</evidence>
<evidence type="ECO:0000259" key="10">
    <source>
        <dbReference type="SMART" id="SM01328"/>
    </source>
</evidence>
<evidence type="ECO:0000256" key="4">
    <source>
        <dbReference type="ARBA" id="ARBA00022771"/>
    </source>
</evidence>
<feature type="domain" description="3CxxC-type" evidence="10">
    <location>
        <begin position="49"/>
        <end position="151"/>
    </location>
</feature>
<feature type="region of interest" description="Disordered" evidence="8">
    <location>
        <begin position="400"/>
        <end position="422"/>
    </location>
</feature>
<dbReference type="InterPro" id="IPR026096">
    <property type="entry name" value="R-trans_p"/>
</dbReference>
<keyword evidence="6 9" id="KW-1133">Transmembrane helix</keyword>
<dbReference type="SMART" id="SM01328">
    <property type="entry name" value="zf-3CxxC"/>
    <property type="match status" value="1"/>
</dbReference>
<dbReference type="InterPro" id="IPR027377">
    <property type="entry name" value="ZAR1/RTP1-5-like_Znf-3CxxC"/>
</dbReference>
<keyword evidence="3" id="KW-0479">Metal-binding</keyword>
<dbReference type="PANTHER" id="PTHR14402">
    <property type="entry name" value="RECEPTOR TRANSPORTING PROTEIN"/>
    <property type="match status" value="1"/>
</dbReference>
<accession>A0ABD2E8Q1</accession>
<gene>
    <name evidence="11" type="ORF">WCI35_018538</name>
</gene>
<evidence type="ECO:0000256" key="1">
    <source>
        <dbReference type="ARBA" id="ARBA00004167"/>
    </source>
</evidence>
<dbReference type="Pfam" id="PF13695">
    <property type="entry name" value="Zn_ribbon_3CxxC"/>
    <property type="match status" value="1"/>
</dbReference>
<sequence>MDRARADVWARTFAQLMAERKPHDVWALLPQESLAAGHLDGAGLQYRLKGLSRLQCSRCLWAWSSAHVHILFHLWWDGDSRRGLVKMRIWGQQCQLCPPPRGDCYVSPLNVHIFLSKLVLYILRKCYGDSLGPGQCPEICFGDHCEACDLGVCFLQKAPDPAWGPVSRSPDTAEGRHAANGGRLPVTTSGSSSSVSRGTLSPTLSSGPTVECARGHDPNLFTISLSVCEFIESPLSESHDFLNQGDSIVTVPFSLVDVDCAFPGDGSLPAAGSQGPRILGKGSISLSGSSTAMLEGKGITVNIRDPIFQGKGLLSDVKKTFQLQGFLFKAQGATSSPVGVAKGQGPISCSSGLGVLQRGLPTGPYIVGLGPDGEGSLTFPLSFARAIGGKDAFIRPIGGEGKEGGCQGPAASGNNTLWETNADSPTAFKEDSVTFPFTFTEDKDASADVAEGNGKEGGHQGPVTIGHDSCPETNAGGLASEGKGSLASSSFPGDIKGRDSVTDITEGREKGGGHQGAAGQDPCPQASADGPVCISEGSITVPFSVFSSVIRKGPRHNANGSHSNGFVTYGCYKKRRLRSRLGKSSRGSHKEEAFRSGRAYRRPRVEPYGDVWIWVSMTVCIFWLMCMCRLNPGIFPQQA</sequence>
<evidence type="ECO:0000313" key="12">
    <source>
        <dbReference type="Proteomes" id="UP001610411"/>
    </source>
</evidence>